<dbReference type="InterPro" id="IPR012441">
    <property type="entry name" value="DUF1643"/>
</dbReference>
<reference evidence="1 2" key="1">
    <citation type="submission" date="2024-04" db="EMBL/GenBank/DDBJ databases">
        <authorList>
            <person name="Wu Y.S."/>
            <person name="Zhang L."/>
        </authorList>
    </citation>
    <scope>NUCLEOTIDE SEQUENCE [LARGE SCALE GENOMIC DNA]</scope>
    <source>
        <strain evidence="1 2">KG-01</strain>
    </source>
</reference>
<dbReference type="RefSeq" id="WP_087682289.1">
    <property type="nucleotide sequence ID" value="NZ_JBBCRB010000001.1"/>
</dbReference>
<name>A0ABU9LQF8_9BACL</name>
<dbReference type="Proteomes" id="UP001398420">
    <property type="component" value="Unassembled WGS sequence"/>
</dbReference>
<comment type="caution">
    <text evidence="1">The sequence shown here is derived from an EMBL/GenBank/DDBJ whole genome shotgun (WGS) entry which is preliminary data.</text>
</comment>
<accession>A0ABU9LQF8</accession>
<evidence type="ECO:0000313" key="1">
    <source>
        <dbReference type="EMBL" id="MEL5989393.1"/>
    </source>
</evidence>
<organism evidence="1 2">
    <name type="scientific">Kurthia gibsonii</name>
    <dbReference type="NCBI Taxonomy" id="33946"/>
    <lineage>
        <taxon>Bacteria</taxon>
        <taxon>Bacillati</taxon>
        <taxon>Bacillota</taxon>
        <taxon>Bacilli</taxon>
        <taxon>Bacillales</taxon>
        <taxon>Caryophanaceae</taxon>
        <taxon>Kurthia</taxon>
    </lineage>
</organism>
<sequence>MARYPQNTFVDLIERDVIRIDGERHLLRYVLTLDNMESESEKTATVVHLHPMGAEQQYSDAMTNQMVRFLSKEDFQSISFVTLFPYHVPTATQLRELIVDPRLEEVMEKNRRFIHERLMNSDVFVLAWGDRPYYIPNRQFDEAFQYVMHLIQMWQKEKNVYVFRYSHAPSFTKNGQPDTPQKKVIEGILPIHT</sequence>
<dbReference type="Pfam" id="PF07799">
    <property type="entry name" value="DUF1643"/>
    <property type="match status" value="1"/>
</dbReference>
<dbReference type="EMBL" id="JBCEWA010000012">
    <property type="protein sequence ID" value="MEL5989393.1"/>
    <property type="molecule type" value="Genomic_DNA"/>
</dbReference>
<protein>
    <submittedName>
        <fullName evidence="1">DUF1643 domain-containing protein</fullName>
    </submittedName>
</protein>
<evidence type="ECO:0000313" key="2">
    <source>
        <dbReference type="Proteomes" id="UP001398420"/>
    </source>
</evidence>
<gene>
    <name evidence="1" type="ORF">AAF454_13350</name>
</gene>
<keyword evidence="2" id="KW-1185">Reference proteome</keyword>
<proteinExistence type="predicted"/>